<name>A0A0C3AT61_PILCF</name>
<feature type="transmembrane region" description="Helical" evidence="2">
    <location>
        <begin position="259"/>
        <end position="282"/>
    </location>
</feature>
<protein>
    <submittedName>
        <fullName evidence="3">Uncharacterized protein</fullName>
    </submittedName>
</protein>
<evidence type="ECO:0000313" key="3">
    <source>
        <dbReference type="EMBL" id="KIM77098.1"/>
    </source>
</evidence>
<keyword evidence="2" id="KW-0812">Transmembrane</keyword>
<evidence type="ECO:0000256" key="2">
    <source>
        <dbReference type="SAM" id="Phobius"/>
    </source>
</evidence>
<proteinExistence type="predicted"/>
<dbReference type="AlphaFoldDB" id="A0A0C3AT61"/>
<dbReference type="EMBL" id="KN833028">
    <property type="protein sequence ID" value="KIM77098.1"/>
    <property type="molecule type" value="Genomic_DNA"/>
</dbReference>
<reference evidence="3 4" key="1">
    <citation type="submission" date="2014-04" db="EMBL/GenBank/DDBJ databases">
        <authorList>
            <consortium name="DOE Joint Genome Institute"/>
            <person name="Kuo A."/>
            <person name="Tarkka M."/>
            <person name="Buscot F."/>
            <person name="Kohler A."/>
            <person name="Nagy L.G."/>
            <person name="Floudas D."/>
            <person name="Copeland A."/>
            <person name="Barry K.W."/>
            <person name="Cichocki N."/>
            <person name="Veneault-Fourrey C."/>
            <person name="LaButti K."/>
            <person name="Lindquist E.A."/>
            <person name="Lipzen A."/>
            <person name="Lundell T."/>
            <person name="Morin E."/>
            <person name="Murat C."/>
            <person name="Sun H."/>
            <person name="Tunlid A."/>
            <person name="Henrissat B."/>
            <person name="Grigoriev I.V."/>
            <person name="Hibbett D.S."/>
            <person name="Martin F."/>
            <person name="Nordberg H.P."/>
            <person name="Cantor M.N."/>
            <person name="Hua S.X."/>
        </authorList>
    </citation>
    <scope>NUCLEOTIDE SEQUENCE [LARGE SCALE GENOMIC DNA]</scope>
    <source>
        <strain evidence="3 4">F 1598</strain>
    </source>
</reference>
<organism evidence="3 4">
    <name type="scientific">Piloderma croceum (strain F 1598)</name>
    <dbReference type="NCBI Taxonomy" id="765440"/>
    <lineage>
        <taxon>Eukaryota</taxon>
        <taxon>Fungi</taxon>
        <taxon>Dikarya</taxon>
        <taxon>Basidiomycota</taxon>
        <taxon>Agaricomycotina</taxon>
        <taxon>Agaricomycetes</taxon>
        <taxon>Agaricomycetidae</taxon>
        <taxon>Atheliales</taxon>
        <taxon>Atheliaceae</taxon>
        <taxon>Piloderma</taxon>
    </lineage>
</organism>
<keyword evidence="2" id="KW-1133">Transmembrane helix</keyword>
<feature type="region of interest" description="Disordered" evidence="1">
    <location>
        <begin position="290"/>
        <end position="434"/>
    </location>
</feature>
<dbReference type="HOGENOM" id="CLU_631789_0_0_1"/>
<evidence type="ECO:0000313" key="4">
    <source>
        <dbReference type="Proteomes" id="UP000054166"/>
    </source>
</evidence>
<reference evidence="4" key="2">
    <citation type="submission" date="2015-01" db="EMBL/GenBank/DDBJ databases">
        <title>Evolutionary Origins and Diversification of the Mycorrhizal Mutualists.</title>
        <authorList>
            <consortium name="DOE Joint Genome Institute"/>
            <consortium name="Mycorrhizal Genomics Consortium"/>
            <person name="Kohler A."/>
            <person name="Kuo A."/>
            <person name="Nagy L.G."/>
            <person name="Floudas D."/>
            <person name="Copeland A."/>
            <person name="Barry K.W."/>
            <person name="Cichocki N."/>
            <person name="Veneault-Fourrey C."/>
            <person name="LaButti K."/>
            <person name="Lindquist E.A."/>
            <person name="Lipzen A."/>
            <person name="Lundell T."/>
            <person name="Morin E."/>
            <person name="Murat C."/>
            <person name="Riley R."/>
            <person name="Ohm R."/>
            <person name="Sun H."/>
            <person name="Tunlid A."/>
            <person name="Henrissat B."/>
            <person name="Grigoriev I.V."/>
            <person name="Hibbett D.S."/>
            <person name="Martin F."/>
        </authorList>
    </citation>
    <scope>NUCLEOTIDE SEQUENCE [LARGE SCALE GENOMIC DNA]</scope>
    <source>
        <strain evidence="4">F 1598</strain>
    </source>
</reference>
<dbReference type="Proteomes" id="UP000054166">
    <property type="component" value="Unassembled WGS sequence"/>
</dbReference>
<dbReference type="InParanoid" id="A0A0C3AT61"/>
<feature type="compositionally biased region" description="Basic and acidic residues" evidence="1">
    <location>
        <begin position="292"/>
        <end position="303"/>
    </location>
</feature>
<gene>
    <name evidence="3" type="ORF">PILCRDRAFT_12279</name>
</gene>
<evidence type="ECO:0000256" key="1">
    <source>
        <dbReference type="SAM" id="MobiDB-lite"/>
    </source>
</evidence>
<accession>A0A0C3AT61</accession>
<sequence>MELLHDYAVRGRELEGMALFDFILTTHEGPRRRRDGLVFVPYLTDSYKRDKGRLIRASREEVVPEVFGGWPPALQNIADNNLYEASMLLLFNPWRNLEVLKSGHNLFAKAFGAFESTMSDEVRDRIEHIQSYYECEWSSLLADAEGYIPAVLASLLSSTILFTITSVSQTTTDVGSTEFQVFYNQSAAFPSAASVFSTSATRLGIINTTPFGSALPTANIGGTFTSVITKDGITSTVTSIGVGSTGDSGSNTHAATPPIGAIAGGVAGAVVLVLLACIYFYVRQSSGSRRRDRSEIEGFDTKHPARSHPPPAPIGAHLPFDHRPLPTGQTGFTRFSSPNTSDLPSQPGTPATIQSSRLSSSTPMRQDALMNSMFTPPSPPLVRRPSSRRKSPPTLPFGEDSAASFFRPLSFTSQGSSGPSSDDAQLKPQSMIGT</sequence>
<feature type="compositionally biased region" description="Low complexity" evidence="1">
    <location>
        <begin position="410"/>
        <end position="421"/>
    </location>
</feature>
<feature type="compositionally biased region" description="Polar residues" evidence="1">
    <location>
        <begin position="327"/>
        <end position="364"/>
    </location>
</feature>
<keyword evidence="4" id="KW-1185">Reference proteome</keyword>
<keyword evidence="2" id="KW-0472">Membrane</keyword>